<evidence type="ECO:0000256" key="2">
    <source>
        <dbReference type="ARBA" id="ARBA00022649"/>
    </source>
</evidence>
<dbReference type="InterPro" id="IPR013321">
    <property type="entry name" value="Arc_rbn_hlx_hlx"/>
</dbReference>
<dbReference type="NCBIfam" id="TIGR02384">
    <property type="entry name" value="RelB_DinJ"/>
    <property type="match status" value="1"/>
</dbReference>
<dbReference type="PANTHER" id="PTHR38781">
    <property type="entry name" value="ANTITOXIN DINJ-RELATED"/>
    <property type="match status" value="1"/>
</dbReference>
<keyword evidence="4" id="KW-1185">Reference proteome</keyword>
<evidence type="ECO:0000313" key="4">
    <source>
        <dbReference type="Proteomes" id="UP001437460"/>
    </source>
</evidence>
<dbReference type="PANTHER" id="PTHR38781:SF1">
    <property type="entry name" value="ANTITOXIN DINJ-RELATED"/>
    <property type="match status" value="1"/>
</dbReference>
<reference evidence="3 4" key="1">
    <citation type="submission" date="2024-03" db="EMBL/GenBank/DDBJ databases">
        <title>Human intestinal bacterial collection.</title>
        <authorList>
            <person name="Pauvert C."/>
            <person name="Hitch T.C.A."/>
            <person name="Clavel T."/>
        </authorList>
    </citation>
    <scope>NUCLEOTIDE SEQUENCE [LARGE SCALE GENOMIC DNA]</scope>
    <source>
        <strain evidence="3 4">CLA-AP-H27</strain>
    </source>
</reference>
<dbReference type="EMBL" id="JBBMFJ010000001">
    <property type="protein sequence ID" value="MEQ2561701.1"/>
    <property type="molecule type" value="Genomic_DNA"/>
</dbReference>
<dbReference type="Proteomes" id="UP001437460">
    <property type="component" value="Unassembled WGS sequence"/>
</dbReference>
<gene>
    <name evidence="3" type="ORF">WMO41_00665</name>
</gene>
<name>A0ABV1HHA0_9FIRM</name>
<comment type="similarity">
    <text evidence="1">Belongs to the RelB/DinJ antitoxin family.</text>
</comment>
<comment type="caution">
    <text evidence="3">The sequence shown here is derived from an EMBL/GenBank/DDBJ whole genome shotgun (WGS) entry which is preliminary data.</text>
</comment>
<sequence>MSRKGEAIMACTIQVRVDDELKTKSDNLFKELGTDTTTAIRMFLTQAVANNGFPFEIKRKTVNPFMALSETEVLDKLEKARKHADQGDYRDAAVMVADMRAKYGL</sequence>
<accession>A0ABV1HHA0</accession>
<dbReference type="Pfam" id="PF04221">
    <property type="entry name" value="RelB"/>
    <property type="match status" value="1"/>
</dbReference>
<keyword evidence="2" id="KW-1277">Toxin-antitoxin system</keyword>
<evidence type="ECO:0000313" key="3">
    <source>
        <dbReference type="EMBL" id="MEQ2561701.1"/>
    </source>
</evidence>
<dbReference type="InterPro" id="IPR007337">
    <property type="entry name" value="RelB/DinJ"/>
</dbReference>
<protein>
    <submittedName>
        <fullName evidence="3">Type II toxin-antitoxin system RelB/DinJ family antitoxin</fullName>
    </submittedName>
</protein>
<proteinExistence type="inferred from homology"/>
<dbReference type="RefSeq" id="WP_349228148.1">
    <property type="nucleotide sequence ID" value="NZ_JBBMFJ010000001.1"/>
</dbReference>
<evidence type="ECO:0000256" key="1">
    <source>
        <dbReference type="ARBA" id="ARBA00010562"/>
    </source>
</evidence>
<organism evidence="3 4">
    <name type="scientific">Ventrimonas faecis</name>
    <dbReference type="NCBI Taxonomy" id="3133170"/>
    <lineage>
        <taxon>Bacteria</taxon>
        <taxon>Bacillati</taxon>
        <taxon>Bacillota</taxon>
        <taxon>Clostridia</taxon>
        <taxon>Lachnospirales</taxon>
        <taxon>Lachnospiraceae</taxon>
        <taxon>Ventrimonas</taxon>
    </lineage>
</organism>
<dbReference type="Gene3D" id="1.10.1220.10">
    <property type="entry name" value="Met repressor-like"/>
    <property type="match status" value="1"/>
</dbReference>